<gene>
    <name evidence="1" type="ORF">JFY71_04780</name>
</gene>
<accession>A0AC61N163</accession>
<keyword evidence="2" id="KW-1185">Reference proteome</keyword>
<evidence type="ECO:0000313" key="1">
    <source>
        <dbReference type="EMBL" id="QQK08854.1"/>
    </source>
</evidence>
<dbReference type="Proteomes" id="UP000595814">
    <property type="component" value="Chromosome"/>
</dbReference>
<protein>
    <submittedName>
        <fullName evidence="1">FAD binding domain-containing protein</fullName>
    </submittedName>
</protein>
<proteinExistence type="predicted"/>
<reference evidence="1 2" key="1">
    <citation type="journal article" date="2022" name="Int. J. Syst. Evol. Microbiol.">
        <title>Miniphocaeibacter halophilus sp. nov., an ammonium-tolerant acetate-producing bacterium isolated from a biogas system.</title>
        <authorList>
            <person name="Schnurer A."/>
            <person name="Singh A."/>
            <person name="Bi S."/>
            <person name="Qiao W."/>
            <person name="Westerholm M."/>
        </authorList>
    </citation>
    <scope>NUCLEOTIDE SEQUENCE [LARGE SCALE GENOMIC DNA]</scope>
    <source>
        <strain evidence="1 2">AMB_01</strain>
    </source>
</reference>
<sequence length="275" mass="31050">MFTLREFYEADSIKDAYDILTKSKRNMVLGGNMFLKMSNKKLGVGIDLSNLHLNKININDRIISIGTSVTLSQLEENSFLQSYSGGVIKKMIETISSKQLRNMATVGASVYANYGFSDIVPVFLALNARVHLYNGGWMNLSDFINRRKTSGNRDILIEVEIPIEESFAYYTGVRATAGDFCILNLTLSRIKDEFKVVVGARPMKAIIAERTSEYITEHYDILTFDELVKNAGEILVNEVEFGTNMRASKEYRTYLSKGLLQKALKEVLNENIAYD</sequence>
<evidence type="ECO:0000313" key="2">
    <source>
        <dbReference type="Proteomes" id="UP000595814"/>
    </source>
</evidence>
<organism evidence="1 2">
    <name type="scientific">Miniphocaeibacter halophilus</name>
    <dbReference type="NCBI Taxonomy" id="2931922"/>
    <lineage>
        <taxon>Bacteria</taxon>
        <taxon>Bacillati</taxon>
        <taxon>Bacillota</taxon>
        <taxon>Tissierellia</taxon>
        <taxon>Tissierellales</taxon>
        <taxon>Peptoniphilaceae</taxon>
        <taxon>Miniphocaeibacter</taxon>
    </lineage>
</organism>
<name>A0AC61N163_9FIRM</name>
<dbReference type="EMBL" id="CP066744">
    <property type="protein sequence ID" value="QQK08854.1"/>
    <property type="molecule type" value="Genomic_DNA"/>
</dbReference>